<evidence type="ECO:0000256" key="6">
    <source>
        <dbReference type="ARBA" id="ARBA00023004"/>
    </source>
</evidence>
<dbReference type="EMBL" id="PSKQ01000017">
    <property type="protein sequence ID" value="MBE8720511.1"/>
    <property type="molecule type" value="Genomic_DNA"/>
</dbReference>
<sequence length="696" mass="78021">MKTIWIAICVIGALPVGAQDVSDSTAISIVPVKIKAYFVNQPLLSLTASGQVVSARQIQDQGTTTLLPALSTVPGIRMEERSPGSYRLAMRGSLIRSPFGIRNVKIYIDDFPLTDAGGNTYLNLIDPASIADIHVTKGPDGSLYGANSGGVVRIQPKGFNIQKSHTELLLGTGSYGLFQEQLSMQRKVNENYNFSFDQSLTRSDGYRSNTALNKKTFQTAHQWKYNTSNELKLFVLYSDLGYRTPGGLTLSQYEEDPRQSRPAAGPNPSAAAQKAGIYNKTLYTGISHNATITDKLAHSINLFGSFTDLENPFITNYEFRKEKNAGIRTYFSYVDEEKVNIKWQMQLGLEAQKGYYKIDNYENVGGTATEAQARDELNNAQYSFFYRAMAHLFEKWTVESSIGLNKNSINYRQHFPETSSPDGSIGFGDIWMPRIATSFLITNQVALRASISRGYSAPTIAEVRPSDITINTELDAETGTNYETGIRWNTQNRRFVADIALYDYRMNNGIVRQVRENDADYYINAGEMNQQGIEAAVWAYLLMPNPDRLVSALNLNSSLAYNHYRFGTYQIEENDYSDNKITAVPDWVWVNTLNLELLNDFGLNVQHQYTSSMPLNDGNSIFAKKFHLLQAKVNWTTKFIKSASIQFFLGVDNLLNEQYSLGNDINAFFGNTDPINGRYFNPAPPRNYYGGLKLSI</sequence>
<evidence type="ECO:0000259" key="16">
    <source>
        <dbReference type="Pfam" id="PF07715"/>
    </source>
</evidence>
<dbReference type="Pfam" id="PF00593">
    <property type="entry name" value="TonB_dep_Rec_b-barrel"/>
    <property type="match status" value="1"/>
</dbReference>
<feature type="domain" description="TonB-dependent receptor plug" evidence="16">
    <location>
        <begin position="44"/>
        <end position="151"/>
    </location>
</feature>
<dbReference type="Gene3D" id="2.170.130.10">
    <property type="entry name" value="TonB-dependent receptor, plug domain"/>
    <property type="match status" value="1"/>
</dbReference>
<keyword evidence="7" id="KW-0406">Ion transport</keyword>
<accession>A0ABR9T585</accession>
<comment type="caution">
    <text evidence="17">The sequence shown here is derived from an EMBL/GenBank/DDBJ whole genome shotgun (WGS) entry which is preliminary data.</text>
</comment>
<keyword evidence="6" id="KW-0408">Iron</keyword>
<protein>
    <submittedName>
        <fullName evidence="17">TonB-dependent receptor</fullName>
    </submittedName>
</protein>
<evidence type="ECO:0000256" key="9">
    <source>
        <dbReference type="ARBA" id="ARBA00023136"/>
    </source>
</evidence>
<keyword evidence="4" id="KW-0410">Iron transport</keyword>
<feature type="signal peptide" evidence="14">
    <location>
        <begin position="1"/>
        <end position="18"/>
    </location>
</feature>
<dbReference type="SUPFAM" id="SSF56935">
    <property type="entry name" value="Porins"/>
    <property type="match status" value="1"/>
</dbReference>
<evidence type="ECO:0000256" key="5">
    <source>
        <dbReference type="ARBA" id="ARBA00022692"/>
    </source>
</evidence>
<dbReference type="PROSITE" id="PS52016">
    <property type="entry name" value="TONB_DEPENDENT_REC_3"/>
    <property type="match status" value="1"/>
</dbReference>
<feature type="region of interest" description="Disordered" evidence="13">
    <location>
        <begin position="248"/>
        <end position="271"/>
    </location>
</feature>
<keyword evidence="3 11" id="KW-1134">Transmembrane beta strand</keyword>
<dbReference type="InterPro" id="IPR037066">
    <property type="entry name" value="Plug_dom_sf"/>
</dbReference>
<evidence type="ECO:0000256" key="11">
    <source>
        <dbReference type="PROSITE-ProRule" id="PRU01360"/>
    </source>
</evidence>
<keyword evidence="8 12" id="KW-0798">TonB box</keyword>
<organism evidence="17 18">
    <name type="scientific">Sphingobacterium pedocola</name>
    <dbReference type="NCBI Taxonomy" id="2082722"/>
    <lineage>
        <taxon>Bacteria</taxon>
        <taxon>Pseudomonadati</taxon>
        <taxon>Bacteroidota</taxon>
        <taxon>Sphingobacteriia</taxon>
        <taxon>Sphingobacteriales</taxon>
        <taxon>Sphingobacteriaceae</taxon>
        <taxon>Sphingobacterium</taxon>
    </lineage>
</organism>
<feature type="domain" description="TonB-dependent receptor-like beta-barrel" evidence="15">
    <location>
        <begin position="223"/>
        <end position="654"/>
    </location>
</feature>
<keyword evidence="5 11" id="KW-0812">Transmembrane</keyword>
<evidence type="ECO:0000259" key="15">
    <source>
        <dbReference type="Pfam" id="PF00593"/>
    </source>
</evidence>
<keyword evidence="18" id="KW-1185">Reference proteome</keyword>
<comment type="similarity">
    <text evidence="11 12">Belongs to the TonB-dependent receptor family.</text>
</comment>
<evidence type="ECO:0000256" key="7">
    <source>
        <dbReference type="ARBA" id="ARBA00023065"/>
    </source>
</evidence>
<keyword evidence="2 11" id="KW-0813">Transport</keyword>
<proteinExistence type="inferred from homology"/>
<dbReference type="Proteomes" id="UP000618319">
    <property type="component" value="Unassembled WGS sequence"/>
</dbReference>
<evidence type="ECO:0000256" key="8">
    <source>
        <dbReference type="ARBA" id="ARBA00023077"/>
    </source>
</evidence>
<comment type="subcellular location">
    <subcellularLocation>
        <location evidence="1 11">Cell outer membrane</location>
        <topology evidence="1 11">Multi-pass membrane protein</topology>
    </subcellularLocation>
</comment>
<name>A0ABR9T585_9SPHI</name>
<gene>
    <name evidence="17" type="ORF">C4F40_07225</name>
</gene>
<evidence type="ECO:0000256" key="14">
    <source>
        <dbReference type="SAM" id="SignalP"/>
    </source>
</evidence>
<evidence type="ECO:0000256" key="4">
    <source>
        <dbReference type="ARBA" id="ARBA00022496"/>
    </source>
</evidence>
<evidence type="ECO:0000256" key="12">
    <source>
        <dbReference type="RuleBase" id="RU003357"/>
    </source>
</evidence>
<keyword evidence="9 11" id="KW-0472">Membrane</keyword>
<dbReference type="PANTHER" id="PTHR32552:SF81">
    <property type="entry name" value="TONB-DEPENDENT OUTER MEMBRANE RECEPTOR"/>
    <property type="match status" value="1"/>
</dbReference>
<dbReference type="Gene3D" id="2.40.170.20">
    <property type="entry name" value="TonB-dependent receptor, beta-barrel domain"/>
    <property type="match status" value="1"/>
</dbReference>
<dbReference type="PANTHER" id="PTHR32552">
    <property type="entry name" value="FERRICHROME IRON RECEPTOR-RELATED"/>
    <property type="match status" value="1"/>
</dbReference>
<dbReference type="InterPro" id="IPR000531">
    <property type="entry name" value="Beta-barrel_TonB"/>
</dbReference>
<evidence type="ECO:0000256" key="10">
    <source>
        <dbReference type="ARBA" id="ARBA00023237"/>
    </source>
</evidence>
<dbReference type="InterPro" id="IPR036942">
    <property type="entry name" value="Beta-barrel_TonB_sf"/>
</dbReference>
<feature type="chain" id="PRO_5046265599" evidence="14">
    <location>
        <begin position="19"/>
        <end position="696"/>
    </location>
</feature>
<keyword evidence="17" id="KW-0675">Receptor</keyword>
<evidence type="ECO:0000256" key="2">
    <source>
        <dbReference type="ARBA" id="ARBA00022448"/>
    </source>
</evidence>
<keyword evidence="10 11" id="KW-0998">Cell outer membrane</keyword>
<evidence type="ECO:0000313" key="17">
    <source>
        <dbReference type="EMBL" id="MBE8720511.1"/>
    </source>
</evidence>
<dbReference type="InterPro" id="IPR012910">
    <property type="entry name" value="Plug_dom"/>
</dbReference>
<evidence type="ECO:0000256" key="1">
    <source>
        <dbReference type="ARBA" id="ARBA00004571"/>
    </source>
</evidence>
<evidence type="ECO:0000256" key="13">
    <source>
        <dbReference type="SAM" id="MobiDB-lite"/>
    </source>
</evidence>
<reference evidence="17 18" key="1">
    <citation type="submission" date="2018-02" db="EMBL/GenBank/DDBJ databases">
        <title>Sphingobacterium KA21.</title>
        <authorList>
            <person name="Vasarhelyi B.M."/>
            <person name="Deshmukh S."/>
            <person name="Balint B."/>
            <person name="Kukolya J."/>
        </authorList>
    </citation>
    <scope>NUCLEOTIDE SEQUENCE [LARGE SCALE GENOMIC DNA]</scope>
    <source>
        <strain evidence="17 18">Ka21</strain>
    </source>
</reference>
<keyword evidence="14" id="KW-0732">Signal</keyword>
<evidence type="ECO:0000313" key="18">
    <source>
        <dbReference type="Proteomes" id="UP000618319"/>
    </source>
</evidence>
<dbReference type="Pfam" id="PF07715">
    <property type="entry name" value="Plug"/>
    <property type="match status" value="1"/>
</dbReference>
<evidence type="ECO:0000256" key="3">
    <source>
        <dbReference type="ARBA" id="ARBA00022452"/>
    </source>
</evidence>
<dbReference type="InterPro" id="IPR039426">
    <property type="entry name" value="TonB-dep_rcpt-like"/>
</dbReference>